<keyword evidence="7" id="KW-1185">Reference proteome</keyword>
<reference evidence="6" key="1">
    <citation type="submission" date="2019-09" db="EMBL/GenBank/DDBJ databases">
        <title>Draft genome information of white flower Hibiscus syriacus.</title>
        <authorList>
            <person name="Kim Y.-M."/>
        </authorList>
    </citation>
    <scope>NUCLEOTIDE SEQUENCE [LARGE SCALE GENOMIC DNA]</scope>
    <source>
        <strain evidence="6">YM2019G1</strain>
    </source>
</reference>
<feature type="coiled-coil region" evidence="4">
    <location>
        <begin position="136"/>
        <end position="163"/>
    </location>
</feature>
<evidence type="ECO:0000256" key="5">
    <source>
        <dbReference type="SAM" id="MobiDB-lite"/>
    </source>
</evidence>
<name>A0A6A2XWZ8_HIBSY</name>
<evidence type="ECO:0000256" key="3">
    <source>
        <dbReference type="ARBA" id="ARBA00023242"/>
    </source>
</evidence>
<dbReference type="GO" id="GO:0051455">
    <property type="term" value="P:spindle attachment to meiosis I kinetochore"/>
    <property type="evidence" value="ECO:0007669"/>
    <property type="project" value="TreeGrafter"/>
</dbReference>
<feature type="region of interest" description="Disordered" evidence="5">
    <location>
        <begin position="1"/>
        <end position="45"/>
    </location>
</feature>
<evidence type="ECO:0000313" key="6">
    <source>
        <dbReference type="EMBL" id="KAE8662969.1"/>
    </source>
</evidence>
<accession>A0A6A2XWZ8</accession>
<evidence type="ECO:0000256" key="1">
    <source>
        <dbReference type="ARBA" id="ARBA00004123"/>
    </source>
</evidence>
<dbReference type="InterPro" id="IPR028386">
    <property type="entry name" value="CENP-C/Mif2/cnp3"/>
</dbReference>
<gene>
    <name evidence="6" type="ORF">F3Y22_tig00113124pilonHSYRG00555</name>
</gene>
<feature type="compositionally biased region" description="Polar residues" evidence="5">
    <location>
        <begin position="34"/>
        <end position="44"/>
    </location>
</feature>
<dbReference type="PANTHER" id="PTHR16684">
    <property type="entry name" value="CENTROMERE PROTEIN C"/>
    <property type="match status" value="1"/>
</dbReference>
<comment type="caution">
    <text evidence="6">The sequence shown here is derived from an EMBL/GenBank/DDBJ whole genome shotgun (WGS) entry which is preliminary data.</text>
</comment>
<evidence type="ECO:0000256" key="2">
    <source>
        <dbReference type="ARBA" id="ARBA00010291"/>
    </source>
</evidence>
<protein>
    <submittedName>
        <fullName evidence="6">Centromere protein C, putative isoform 2</fullName>
    </submittedName>
</protein>
<comment type="subcellular location">
    <subcellularLocation>
        <location evidence="1">Nucleus</location>
    </subcellularLocation>
</comment>
<dbReference type="EMBL" id="VEPZ02001693">
    <property type="protein sequence ID" value="KAE8662969.1"/>
    <property type="molecule type" value="Genomic_DNA"/>
</dbReference>
<dbReference type="GO" id="GO:0051382">
    <property type="term" value="P:kinetochore assembly"/>
    <property type="evidence" value="ECO:0007669"/>
    <property type="project" value="InterPro"/>
</dbReference>
<dbReference type="GO" id="GO:0000776">
    <property type="term" value="C:kinetochore"/>
    <property type="evidence" value="ECO:0007669"/>
    <property type="project" value="InterPro"/>
</dbReference>
<keyword evidence="3" id="KW-0539">Nucleus</keyword>
<organism evidence="6 7">
    <name type="scientific">Hibiscus syriacus</name>
    <name type="common">Rose of Sharon</name>
    <dbReference type="NCBI Taxonomy" id="106335"/>
    <lineage>
        <taxon>Eukaryota</taxon>
        <taxon>Viridiplantae</taxon>
        <taxon>Streptophyta</taxon>
        <taxon>Embryophyta</taxon>
        <taxon>Tracheophyta</taxon>
        <taxon>Spermatophyta</taxon>
        <taxon>Magnoliopsida</taxon>
        <taxon>eudicotyledons</taxon>
        <taxon>Gunneridae</taxon>
        <taxon>Pentapetalae</taxon>
        <taxon>rosids</taxon>
        <taxon>malvids</taxon>
        <taxon>Malvales</taxon>
        <taxon>Malvaceae</taxon>
        <taxon>Malvoideae</taxon>
        <taxon>Hibiscus</taxon>
    </lineage>
</organism>
<dbReference type="AlphaFoldDB" id="A0A6A2XWZ8"/>
<dbReference type="PANTHER" id="PTHR16684:SF11">
    <property type="entry name" value="CENTROMERE PROTEIN C"/>
    <property type="match status" value="1"/>
</dbReference>
<keyword evidence="4" id="KW-0175">Coiled coil</keyword>
<comment type="similarity">
    <text evidence="2">Belongs to the CENP-C/MIF2 family.</text>
</comment>
<dbReference type="Proteomes" id="UP000436088">
    <property type="component" value="Unassembled WGS sequence"/>
</dbReference>
<dbReference type="GO" id="GO:0005634">
    <property type="term" value="C:nucleus"/>
    <property type="evidence" value="ECO:0007669"/>
    <property type="project" value="UniProtKB-SubCell"/>
</dbReference>
<proteinExistence type="inferred from homology"/>
<dbReference type="GO" id="GO:0019237">
    <property type="term" value="F:centromeric DNA binding"/>
    <property type="evidence" value="ECO:0007669"/>
    <property type="project" value="InterPro"/>
</dbReference>
<evidence type="ECO:0000256" key="4">
    <source>
        <dbReference type="SAM" id="Coils"/>
    </source>
</evidence>
<sequence>MRDKQDTGIHLQKQKSAVDPRPALGRKRPRFSLKPNSSQPTVNLEPNLDIDELVDPEEFFVAFERAENAKREIEKLMGTALMDLDQNIRSMSARPRRPGMLRRSVKYKHPYYTAFSPVESFEEEIRSPLCHSKSENSDQNVELQETELSVANAENKVSELLDHLLTSNCDGDDTINLLQERLQIKPIDLENICLLELQDIRKVDLKSSRESLAKPKNLLSDIHSLMEGFSKRTLKQKPVNQLVHPTPS</sequence>
<dbReference type="GO" id="GO:0051315">
    <property type="term" value="P:attachment of mitotic spindle microtubules to kinetochore"/>
    <property type="evidence" value="ECO:0007669"/>
    <property type="project" value="TreeGrafter"/>
</dbReference>
<evidence type="ECO:0000313" key="7">
    <source>
        <dbReference type="Proteomes" id="UP000436088"/>
    </source>
</evidence>